<dbReference type="PROSITE" id="PS51048">
    <property type="entry name" value="SGS"/>
    <property type="match status" value="1"/>
</dbReference>
<sequence length="172" mass="19551">MSEENTFPCNTDSYQTQKSVAVVIYTRGHTVENLVTHPEEQSLTIELDVDGKHCMKAWAFFGEVDPSTLKVDKGSIKIEIIINKVKAMNWPRAEAKDADVKPLYQKWHQVSLPDEEEEKNEGLDHFLQKIYKDANPDARRAMMKSFTESGGTVLSTNWDDVGSRKVEPQPPK</sequence>
<evidence type="ECO:0000259" key="2">
    <source>
        <dbReference type="PROSITE" id="PS51048"/>
    </source>
</evidence>
<dbReference type="InterPro" id="IPR007699">
    <property type="entry name" value="SGS_dom"/>
</dbReference>
<keyword evidence="4" id="KW-1185">Reference proteome</keyword>
<dbReference type="PANTHER" id="PTHR45862">
    <property type="entry name" value="PROTEIN SGT1 HOMOLOG"/>
    <property type="match status" value="1"/>
</dbReference>
<dbReference type="Pfam" id="PF04969">
    <property type="entry name" value="CS"/>
    <property type="match status" value="1"/>
</dbReference>
<gene>
    <name evidence="3" type="ORF">M9Y10_038321</name>
</gene>
<dbReference type="InterPro" id="IPR008978">
    <property type="entry name" value="HSP20-like_chaperone"/>
</dbReference>
<feature type="compositionally biased region" description="Basic and acidic residues" evidence="1">
    <location>
        <begin position="161"/>
        <end position="172"/>
    </location>
</feature>
<dbReference type="Gene3D" id="2.60.40.790">
    <property type="match status" value="1"/>
</dbReference>
<dbReference type="CDD" id="cd06466">
    <property type="entry name" value="p23_CS_SGT1_like"/>
    <property type="match status" value="1"/>
</dbReference>
<evidence type="ECO:0000313" key="3">
    <source>
        <dbReference type="EMBL" id="KAK8887283.1"/>
    </source>
</evidence>
<protein>
    <recommendedName>
        <fullName evidence="2">SGS domain-containing protein</fullName>
    </recommendedName>
</protein>
<feature type="domain" description="SGS" evidence="2">
    <location>
        <begin position="96"/>
        <end position="172"/>
    </location>
</feature>
<organism evidence="3 4">
    <name type="scientific">Tritrichomonas musculus</name>
    <dbReference type="NCBI Taxonomy" id="1915356"/>
    <lineage>
        <taxon>Eukaryota</taxon>
        <taxon>Metamonada</taxon>
        <taxon>Parabasalia</taxon>
        <taxon>Tritrichomonadida</taxon>
        <taxon>Tritrichomonadidae</taxon>
        <taxon>Tritrichomonas</taxon>
    </lineage>
</organism>
<proteinExistence type="predicted"/>
<evidence type="ECO:0000313" key="4">
    <source>
        <dbReference type="Proteomes" id="UP001470230"/>
    </source>
</evidence>
<dbReference type="SUPFAM" id="SSF49764">
    <property type="entry name" value="HSP20-like chaperones"/>
    <property type="match status" value="1"/>
</dbReference>
<accession>A0ABR2K8Y7</accession>
<dbReference type="InterPro" id="IPR044563">
    <property type="entry name" value="Sgt1-like"/>
</dbReference>
<dbReference type="EMBL" id="JAPFFF010000006">
    <property type="protein sequence ID" value="KAK8887283.1"/>
    <property type="molecule type" value="Genomic_DNA"/>
</dbReference>
<name>A0ABR2K8Y7_9EUKA</name>
<dbReference type="Pfam" id="PF05002">
    <property type="entry name" value="SGS"/>
    <property type="match status" value="1"/>
</dbReference>
<dbReference type="InterPro" id="IPR007052">
    <property type="entry name" value="CS_dom"/>
</dbReference>
<feature type="region of interest" description="Disordered" evidence="1">
    <location>
        <begin position="150"/>
        <end position="172"/>
    </location>
</feature>
<evidence type="ECO:0000256" key="1">
    <source>
        <dbReference type="SAM" id="MobiDB-lite"/>
    </source>
</evidence>
<reference evidence="3 4" key="1">
    <citation type="submission" date="2024-04" db="EMBL/GenBank/DDBJ databases">
        <title>Tritrichomonas musculus Genome.</title>
        <authorList>
            <person name="Alves-Ferreira E."/>
            <person name="Grigg M."/>
            <person name="Lorenzi H."/>
            <person name="Galac M."/>
        </authorList>
    </citation>
    <scope>NUCLEOTIDE SEQUENCE [LARGE SCALE GENOMIC DNA]</scope>
    <source>
        <strain evidence="3 4">EAF2021</strain>
    </source>
</reference>
<dbReference type="Proteomes" id="UP001470230">
    <property type="component" value="Unassembled WGS sequence"/>
</dbReference>
<comment type="caution">
    <text evidence="3">The sequence shown here is derived from an EMBL/GenBank/DDBJ whole genome shotgun (WGS) entry which is preliminary data.</text>
</comment>